<dbReference type="PATRIC" id="fig|1300222.3.peg.3710"/>
<evidence type="ECO:0000313" key="3">
    <source>
        <dbReference type="Proteomes" id="UP000012081"/>
    </source>
</evidence>
<protein>
    <recommendedName>
        <fullName evidence="4">Lipoprotein</fullName>
    </recommendedName>
</protein>
<evidence type="ECO:0000313" key="2">
    <source>
        <dbReference type="EMBL" id="EMT51413.1"/>
    </source>
</evidence>
<accession>M8DD89</accession>
<sequence length="220" mass="23346">MKQIAYLIVAIAILTGCTTEKTQPQDVFAQRTASVQGQQEAKETPVPDTAKPGANPEQGTGAAAAGSEPGQIENAATGLFDITLIAGKTEEEVSAVLGTPIQSENGERILTSTEKQMPYRQNDYTVGIGTISVIFMDGKAVRIKLSIEKGAPYKYPDDIMKVMGALGLTVNSAGVPAKKDAVSASFTYVDGFYLLEMKSDSPDNPGHLGEVVLITEDLYE</sequence>
<dbReference type="STRING" id="1300222.I532_17708"/>
<dbReference type="PROSITE" id="PS51257">
    <property type="entry name" value="PROKAR_LIPOPROTEIN"/>
    <property type="match status" value="1"/>
</dbReference>
<organism evidence="2 3">
    <name type="scientific">Brevibacillus borstelensis AK1</name>
    <dbReference type="NCBI Taxonomy" id="1300222"/>
    <lineage>
        <taxon>Bacteria</taxon>
        <taxon>Bacillati</taxon>
        <taxon>Bacillota</taxon>
        <taxon>Bacilli</taxon>
        <taxon>Bacillales</taxon>
        <taxon>Paenibacillaceae</taxon>
        <taxon>Brevibacillus</taxon>
    </lineage>
</organism>
<reference evidence="2 3" key="1">
    <citation type="submission" date="2013-03" db="EMBL/GenBank/DDBJ databases">
        <title>Assembly of a new bacterial strain Brevibacillus borstelensis AK1.</title>
        <authorList>
            <person name="Rajan I."/>
            <person name="PoliReddy D."/>
            <person name="Sugumar T."/>
            <person name="Rathinam K."/>
            <person name="Alqarawi S."/>
            <person name="Khalil A.B."/>
            <person name="Sivakumar N."/>
        </authorList>
    </citation>
    <scope>NUCLEOTIDE SEQUENCE [LARGE SCALE GENOMIC DNA]</scope>
    <source>
        <strain evidence="2 3">AK1</strain>
    </source>
</reference>
<keyword evidence="3" id="KW-1185">Reference proteome</keyword>
<dbReference type="Proteomes" id="UP000012081">
    <property type="component" value="Unassembled WGS sequence"/>
</dbReference>
<feature type="compositionally biased region" description="Polar residues" evidence="1">
    <location>
        <begin position="30"/>
        <end position="39"/>
    </location>
</feature>
<feature type="region of interest" description="Disordered" evidence="1">
    <location>
        <begin position="30"/>
        <end position="70"/>
    </location>
</feature>
<dbReference type="EMBL" id="APBN01000008">
    <property type="protein sequence ID" value="EMT51413.1"/>
    <property type="molecule type" value="Genomic_DNA"/>
</dbReference>
<dbReference type="RefSeq" id="WP_003389871.1">
    <property type="nucleotide sequence ID" value="NZ_APBN01000008.1"/>
</dbReference>
<gene>
    <name evidence="2" type="ORF">I532_17708</name>
</gene>
<proteinExistence type="predicted"/>
<dbReference type="AlphaFoldDB" id="M8DD89"/>
<evidence type="ECO:0008006" key="4">
    <source>
        <dbReference type="Google" id="ProtNLM"/>
    </source>
</evidence>
<evidence type="ECO:0000256" key="1">
    <source>
        <dbReference type="SAM" id="MobiDB-lite"/>
    </source>
</evidence>
<comment type="caution">
    <text evidence="2">The sequence shown here is derived from an EMBL/GenBank/DDBJ whole genome shotgun (WGS) entry which is preliminary data.</text>
</comment>
<name>M8DD89_9BACL</name>